<dbReference type="InterPro" id="IPR049244">
    <property type="entry name" value="DUF6879"/>
</dbReference>
<evidence type="ECO:0000313" key="2">
    <source>
        <dbReference type="EMBL" id="MBS2546388.1"/>
    </source>
</evidence>
<reference evidence="2 3" key="1">
    <citation type="submission" date="2020-02" db="EMBL/GenBank/DDBJ databases">
        <title>Acidophilic actinobacteria isolated from forest soil.</title>
        <authorList>
            <person name="Golinska P."/>
        </authorList>
    </citation>
    <scope>NUCLEOTIDE SEQUENCE [LARGE SCALE GENOMIC DNA]</scope>
    <source>
        <strain evidence="2 3">NL8</strain>
    </source>
</reference>
<protein>
    <recommendedName>
        <fullName evidence="1">DUF6879 domain-containing protein</fullName>
    </recommendedName>
</protein>
<name>A0ABS5KJP0_9ACTN</name>
<feature type="domain" description="DUF6879" evidence="1">
    <location>
        <begin position="6"/>
        <end position="169"/>
    </location>
</feature>
<accession>A0ABS5KJP0</accession>
<evidence type="ECO:0000313" key="3">
    <source>
        <dbReference type="Proteomes" id="UP000730482"/>
    </source>
</evidence>
<gene>
    <name evidence="2" type="ORF">KGQ19_05860</name>
</gene>
<dbReference type="Proteomes" id="UP000730482">
    <property type="component" value="Unassembled WGS sequence"/>
</dbReference>
<keyword evidence="3" id="KW-1185">Reference proteome</keyword>
<evidence type="ECO:0000259" key="1">
    <source>
        <dbReference type="Pfam" id="PF21806"/>
    </source>
</evidence>
<comment type="caution">
    <text evidence="2">The sequence shown here is derived from an EMBL/GenBank/DDBJ whole genome shotgun (WGS) entry which is preliminary data.</text>
</comment>
<sequence length="171" mass="19351">MAEAPSFTDLFARVQRSAWHLEMRDGYKLTDPAFVDWQAGREIVPADRWPTWFELVSATVARGVEVKRVRVVSEPVSDYIKFEHSVTAGLNIAAGEDIRWLPRRQATSLLLPGNDHWLFDETTLLVNHFNGNGDSTGHELIEDDPDLAKQCVTAFRAAWDRAVPHAQYHPA</sequence>
<dbReference type="RefSeq" id="WP_212008037.1">
    <property type="nucleotide sequence ID" value="NZ_JAAFYZ010000012.1"/>
</dbReference>
<dbReference type="EMBL" id="JAAFYZ010000012">
    <property type="protein sequence ID" value="MBS2546388.1"/>
    <property type="molecule type" value="Genomic_DNA"/>
</dbReference>
<proteinExistence type="predicted"/>
<organism evidence="2 3">
    <name type="scientific">Catenulispora pinistramenti</name>
    <dbReference type="NCBI Taxonomy" id="2705254"/>
    <lineage>
        <taxon>Bacteria</taxon>
        <taxon>Bacillati</taxon>
        <taxon>Actinomycetota</taxon>
        <taxon>Actinomycetes</taxon>
        <taxon>Catenulisporales</taxon>
        <taxon>Catenulisporaceae</taxon>
        <taxon>Catenulispora</taxon>
    </lineage>
</organism>
<dbReference type="Pfam" id="PF21806">
    <property type="entry name" value="DUF6879"/>
    <property type="match status" value="1"/>
</dbReference>